<evidence type="ECO:0000259" key="1">
    <source>
        <dbReference type="Pfam" id="PF09359"/>
    </source>
</evidence>
<evidence type="ECO:0000313" key="3">
    <source>
        <dbReference type="Proteomes" id="UP000244867"/>
    </source>
</evidence>
<accession>A0A2R7YY43</accession>
<dbReference type="InterPro" id="IPR018966">
    <property type="entry name" value="VTC_domain"/>
</dbReference>
<dbReference type="EMBL" id="PYXZ01000003">
    <property type="protein sequence ID" value="PUA81261.1"/>
    <property type="molecule type" value="Genomic_DNA"/>
</dbReference>
<dbReference type="GO" id="GO:0006799">
    <property type="term" value="P:polyphosphate biosynthetic process"/>
    <property type="evidence" value="ECO:0007669"/>
    <property type="project" value="UniProtKB-ARBA"/>
</dbReference>
<dbReference type="InterPro" id="IPR042267">
    <property type="entry name" value="VTC_sf"/>
</dbReference>
<dbReference type="SUPFAM" id="SSF55154">
    <property type="entry name" value="CYTH-like phosphatases"/>
    <property type="match status" value="1"/>
</dbReference>
<gene>
    <name evidence="2" type="ORF">C7S10_09525</name>
</gene>
<sequence>MSLDRLAPIGLAELVERASLLERVDRKYVVPRALLPDLLAAAPTGTRVLELDGRRTHGYRSVYLDTPDLASYRVAGQRRRRRWKVRSRAYLDSGGSWLEVKTRSAREVTTKVRMPHPDLEAAALDDAGASFVDASLAGARVDGVRARDLRPVLATSYDRATLLLPGTRPTRVTVDTELGWTWLAAHDGPTSRDLDRPALAIVETKGGSTPSSMDRLLWARGHRPVSISKYGVGVAALHDVPRLKWHRVLARDLGVSAAPYPHEGILL</sequence>
<feature type="domain" description="VTC" evidence="1">
    <location>
        <begin position="23"/>
        <end position="238"/>
    </location>
</feature>
<protein>
    <submittedName>
        <fullName evidence="2">Molecular chaperone</fullName>
    </submittedName>
</protein>
<name>A0A2R7YY43_9ACTN</name>
<proteinExistence type="predicted"/>
<dbReference type="CDD" id="cd07750">
    <property type="entry name" value="PolyPPase_VTC_like"/>
    <property type="match status" value="1"/>
</dbReference>
<dbReference type="Pfam" id="PF09359">
    <property type="entry name" value="VTC"/>
    <property type="match status" value="1"/>
</dbReference>
<comment type="caution">
    <text evidence="2">The sequence shown here is derived from an EMBL/GenBank/DDBJ whole genome shotgun (WGS) entry which is preliminary data.</text>
</comment>
<dbReference type="InterPro" id="IPR033469">
    <property type="entry name" value="CYTH-like_dom_sf"/>
</dbReference>
<organism evidence="2 3">
    <name type="scientific">Nocardioides currus</name>
    <dbReference type="NCBI Taxonomy" id="2133958"/>
    <lineage>
        <taxon>Bacteria</taxon>
        <taxon>Bacillati</taxon>
        <taxon>Actinomycetota</taxon>
        <taxon>Actinomycetes</taxon>
        <taxon>Propionibacteriales</taxon>
        <taxon>Nocardioidaceae</taxon>
        <taxon>Nocardioides</taxon>
    </lineage>
</organism>
<reference evidence="2 3" key="1">
    <citation type="submission" date="2018-03" db="EMBL/GenBank/DDBJ databases">
        <authorList>
            <person name="Keele B.F."/>
        </authorList>
    </citation>
    <scope>NUCLEOTIDE SEQUENCE [LARGE SCALE GENOMIC DNA]</scope>
    <source>
        <strain evidence="2 3">IB-3</strain>
    </source>
</reference>
<dbReference type="AlphaFoldDB" id="A0A2R7YY43"/>
<dbReference type="OrthoDB" id="148766at2"/>
<dbReference type="Gene3D" id="3.20.100.30">
    <property type="entry name" value="VTC, catalytic tunnel domain"/>
    <property type="match status" value="1"/>
</dbReference>
<evidence type="ECO:0000313" key="2">
    <source>
        <dbReference type="EMBL" id="PUA81261.1"/>
    </source>
</evidence>
<dbReference type="Proteomes" id="UP000244867">
    <property type="component" value="Unassembled WGS sequence"/>
</dbReference>
<dbReference type="RefSeq" id="WP_108344202.1">
    <property type="nucleotide sequence ID" value="NZ_PYXZ01000003.1"/>
</dbReference>
<keyword evidence="3" id="KW-1185">Reference proteome</keyword>